<evidence type="ECO:0000313" key="1">
    <source>
        <dbReference type="EMBL" id="CAH2034479.1"/>
    </source>
</evidence>
<name>A0ABN8HPC0_9NEOP</name>
<gene>
    <name evidence="1" type="ORF">IPOD504_LOCUS150</name>
</gene>
<sequence>METGVKWKCYISAFRLVSESKKLIGAILRDRPTIHSVPKPCDNQWLSRPGLNPSEPVCRADSSGLVYARSTLPPPPTPFLATSPYFRLLQIR</sequence>
<protein>
    <submittedName>
        <fullName evidence="1">Uncharacterized protein</fullName>
    </submittedName>
</protein>
<proteinExistence type="predicted"/>
<feature type="non-terminal residue" evidence="1">
    <location>
        <position position="92"/>
    </location>
</feature>
<dbReference type="Proteomes" id="UP000837857">
    <property type="component" value="Chromosome 1"/>
</dbReference>
<dbReference type="EMBL" id="OW152813">
    <property type="protein sequence ID" value="CAH2034479.1"/>
    <property type="molecule type" value="Genomic_DNA"/>
</dbReference>
<reference evidence="1" key="1">
    <citation type="submission" date="2022-03" db="EMBL/GenBank/DDBJ databases">
        <authorList>
            <person name="Martin H S."/>
        </authorList>
    </citation>
    <scope>NUCLEOTIDE SEQUENCE</scope>
</reference>
<keyword evidence="2" id="KW-1185">Reference proteome</keyword>
<evidence type="ECO:0000313" key="2">
    <source>
        <dbReference type="Proteomes" id="UP000837857"/>
    </source>
</evidence>
<organism evidence="1 2">
    <name type="scientific">Iphiclides podalirius</name>
    <name type="common">scarce swallowtail</name>
    <dbReference type="NCBI Taxonomy" id="110791"/>
    <lineage>
        <taxon>Eukaryota</taxon>
        <taxon>Metazoa</taxon>
        <taxon>Ecdysozoa</taxon>
        <taxon>Arthropoda</taxon>
        <taxon>Hexapoda</taxon>
        <taxon>Insecta</taxon>
        <taxon>Pterygota</taxon>
        <taxon>Neoptera</taxon>
        <taxon>Endopterygota</taxon>
        <taxon>Lepidoptera</taxon>
        <taxon>Glossata</taxon>
        <taxon>Ditrysia</taxon>
        <taxon>Papilionoidea</taxon>
        <taxon>Papilionidae</taxon>
        <taxon>Papilioninae</taxon>
        <taxon>Iphiclides</taxon>
    </lineage>
</organism>
<accession>A0ABN8HPC0</accession>